<dbReference type="OrthoDB" id="2969770at2"/>
<dbReference type="RefSeq" id="WP_125560315.1">
    <property type="nucleotide sequence ID" value="NZ_RBVX01000035.1"/>
</dbReference>
<evidence type="ECO:0000256" key="1">
    <source>
        <dbReference type="ARBA" id="ARBA00004141"/>
    </source>
</evidence>
<feature type="transmembrane region" description="Helical" evidence="5">
    <location>
        <begin position="40"/>
        <end position="61"/>
    </location>
</feature>
<comment type="subcellular location">
    <subcellularLocation>
        <location evidence="1">Membrane</location>
        <topology evidence="1">Multi-pass membrane protein</topology>
    </subcellularLocation>
</comment>
<keyword evidence="2 5" id="KW-0812">Transmembrane</keyword>
<keyword evidence="3 5" id="KW-1133">Transmembrane helix</keyword>
<accession>A0A3R9QPM1</accession>
<keyword evidence="4 5" id="KW-0472">Membrane</keyword>
<evidence type="ECO:0000313" key="7">
    <source>
        <dbReference type="Proteomes" id="UP000275076"/>
    </source>
</evidence>
<dbReference type="InterPro" id="IPR032808">
    <property type="entry name" value="DoxX"/>
</dbReference>
<dbReference type="Proteomes" id="UP000275076">
    <property type="component" value="Unassembled WGS sequence"/>
</dbReference>
<reference evidence="6 7" key="1">
    <citation type="submission" date="2018-10" db="EMBL/GenBank/DDBJ databases">
        <title>Draft genome sequence of Bacillus salarius IM0101, isolated from a hypersaline soil in Inner Mongolia, China.</title>
        <authorList>
            <person name="Yamprayoonswat W."/>
            <person name="Boonvisut S."/>
            <person name="Jumpathong W."/>
            <person name="Sittihan S."/>
            <person name="Ruangsuj P."/>
            <person name="Wanthongcharoen S."/>
            <person name="Thongpramul N."/>
            <person name="Pimmason S."/>
            <person name="Yu B."/>
            <person name="Yasawong M."/>
        </authorList>
    </citation>
    <scope>NUCLEOTIDE SEQUENCE [LARGE SCALE GENOMIC DNA]</scope>
    <source>
        <strain evidence="6 7">IM0101</strain>
    </source>
</reference>
<feature type="transmembrane region" description="Helical" evidence="5">
    <location>
        <begin position="93"/>
        <end position="114"/>
    </location>
</feature>
<evidence type="ECO:0000256" key="3">
    <source>
        <dbReference type="ARBA" id="ARBA00022989"/>
    </source>
</evidence>
<feature type="transmembrane region" description="Helical" evidence="5">
    <location>
        <begin position="7"/>
        <end position="28"/>
    </location>
</feature>
<dbReference type="GO" id="GO:0016020">
    <property type="term" value="C:membrane"/>
    <property type="evidence" value="ECO:0007669"/>
    <property type="project" value="UniProtKB-SubCell"/>
</dbReference>
<proteinExistence type="predicted"/>
<evidence type="ECO:0000313" key="6">
    <source>
        <dbReference type="EMBL" id="RSL30538.1"/>
    </source>
</evidence>
<dbReference type="AlphaFoldDB" id="A0A3R9QPM1"/>
<dbReference type="EMBL" id="RBVX01000035">
    <property type="protein sequence ID" value="RSL30538.1"/>
    <property type="molecule type" value="Genomic_DNA"/>
</dbReference>
<comment type="caution">
    <text evidence="6">The sequence shown here is derived from an EMBL/GenBank/DDBJ whole genome shotgun (WGS) entry which is preliminary data.</text>
</comment>
<protein>
    <submittedName>
        <fullName evidence="6">DoxX family membrane protein</fullName>
    </submittedName>
</protein>
<keyword evidence="7" id="KW-1185">Reference proteome</keyword>
<feature type="transmembrane region" description="Helical" evidence="5">
    <location>
        <begin position="68"/>
        <end position="87"/>
    </location>
</feature>
<evidence type="ECO:0000256" key="4">
    <source>
        <dbReference type="ARBA" id="ARBA00023136"/>
    </source>
</evidence>
<name>A0A3R9QPM1_9BACI</name>
<gene>
    <name evidence="6" type="ORF">D7Z54_25215</name>
</gene>
<organism evidence="6 7">
    <name type="scientific">Salibacterium salarium</name>
    <dbReference type="NCBI Taxonomy" id="284579"/>
    <lineage>
        <taxon>Bacteria</taxon>
        <taxon>Bacillati</taxon>
        <taxon>Bacillota</taxon>
        <taxon>Bacilli</taxon>
        <taxon>Bacillales</taxon>
        <taxon>Bacillaceae</taxon>
    </lineage>
</organism>
<dbReference type="Pfam" id="PF07681">
    <property type="entry name" value="DoxX"/>
    <property type="match status" value="1"/>
</dbReference>
<evidence type="ECO:0000256" key="5">
    <source>
        <dbReference type="SAM" id="Phobius"/>
    </source>
</evidence>
<evidence type="ECO:0000256" key="2">
    <source>
        <dbReference type="ARBA" id="ARBA00022692"/>
    </source>
</evidence>
<sequence length="121" mass="13490">MFTTFSAITIIRYLTAFVFIVSGLMKIINPAILSGIDLPFSVNIMFAVALLEIICGIFIAINKQVRNAVIPLIIIILTAILITKIPLLETNILTFLFEARLDIVVLILLVTIFYKYSISNV</sequence>